<dbReference type="KEGG" id="aaq:AOC05_04950"/>
<evidence type="ECO:0000313" key="1">
    <source>
        <dbReference type="EMBL" id="ALE91821.1"/>
    </source>
</evidence>
<sequence>MSVRAHYESLYALLKAELPITYTVYAFDVPAKPTYPYVLVWGDLGQETGESLCGTPDLLNLRPRVTYAGVTGYSILSVADKVRAVLFDRALSVAGWSPTRLRQASLAPIQSDFDVTIPNTSSHPSFCVDEFPFTSQRA</sequence>
<name>A0A0M4RMU4_9MICC</name>
<dbReference type="EMBL" id="CP012677">
    <property type="protein sequence ID" value="ALE91821.1"/>
    <property type="molecule type" value="Genomic_DNA"/>
</dbReference>
<evidence type="ECO:0000313" key="2">
    <source>
        <dbReference type="Proteomes" id="UP000062833"/>
    </source>
</evidence>
<accession>A0A0M4RMU4</accession>
<organism evidence="1 2">
    <name type="scientific">Arthrobacter alpinus</name>
    <dbReference type="NCBI Taxonomy" id="656366"/>
    <lineage>
        <taxon>Bacteria</taxon>
        <taxon>Bacillati</taxon>
        <taxon>Actinomycetota</taxon>
        <taxon>Actinomycetes</taxon>
        <taxon>Micrococcales</taxon>
        <taxon>Micrococcaceae</taxon>
        <taxon>Arthrobacter</taxon>
    </lineage>
</organism>
<protein>
    <recommendedName>
        <fullName evidence="3">DUF3168 domain-containing protein</fullName>
    </recommendedName>
</protein>
<dbReference type="AlphaFoldDB" id="A0A0M4RMU4"/>
<evidence type="ECO:0008006" key="3">
    <source>
        <dbReference type="Google" id="ProtNLM"/>
    </source>
</evidence>
<dbReference type="PATRIC" id="fig|656366.3.peg.1066"/>
<proteinExistence type="predicted"/>
<gene>
    <name evidence="1" type="ORF">AOC05_04950</name>
</gene>
<reference evidence="2" key="1">
    <citation type="submission" date="2015-09" db="EMBL/GenBank/DDBJ databases">
        <title>Complete genome of Arthrobacter alpinus strain R3.8.</title>
        <authorList>
            <person name="See-Too W.S."/>
            <person name="Chan K.G."/>
        </authorList>
    </citation>
    <scope>NUCLEOTIDE SEQUENCE [LARGE SCALE GENOMIC DNA]</scope>
    <source>
        <strain evidence="2">R3.8</strain>
    </source>
</reference>
<keyword evidence="2" id="KW-1185">Reference proteome</keyword>
<dbReference type="Proteomes" id="UP000062833">
    <property type="component" value="Chromosome"/>
</dbReference>